<evidence type="ECO:0000313" key="1">
    <source>
        <dbReference type="EMBL" id="EUB58040.1"/>
    </source>
</evidence>
<name>W6UAE3_ECHGR</name>
<sequence length="69" mass="7508">MDPRINGWMGGSRMGSGQIQRLPNRTITSSNCETAKLSTTDGNVALQEESTLTHPTARLSSLIPYSCIR</sequence>
<dbReference type="Proteomes" id="UP000019149">
    <property type="component" value="Unassembled WGS sequence"/>
</dbReference>
<reference evidence="1 2" key="1">
    <citation type="journal article" date="2013" name="Nat. Genet.">
        <title>The genome of the hydatid tapeworm Echinococcus granulosus.</title>
        <authorList>
            <person name="Zheng H."/>
            <person name="Zhang W."/>
            <person name="Zhang L."/>
            <person name="Zhang Z."/>
            <person name="Li J."/>
            <person name="Lu G."/>
            <person name="Zhu Y."/>
            <person name="Wang Y."/>
            <person name="Huang Y."/>
            <person name="Liu J."/>
            <person name="Kang H."/>
            <person name="Chen J."/>
            <person name="Wang L."/>
            <person name="Chen A."/>
            <person name="Yu S."/>
            <person name="Gao Z."/>
            <person name="Jin L."/>
            <person name="Gu W."/>
            <person name="Wang Z."/>
            <person name="Zhao L."/>
            <person name="Shi B."/>
            <person name="Wen H."/>
            <person name="Lin R."/>
            <person name="Jones M.K."/>
            <person name="Brejova B."/>
            <person name="Vinar T."/>
            <person name="Zhao G."/>
            <person name="McManus D.P."/>
            <person name="Chen Z."/>
            <person name="Zhou Y."/>
            <person name="Wang S."/>
        </authorList>
    </citation>
    <scope>NUCLEOTIDE SEQUENCE [LARGE SCALE GENOMIC DNA]</scope>
</reference>
<keyword evidence="2" id="KW-1185">Reference proteome</keyword>
<dbReference type="CTD" id="36342861"/>
<organism evidence="1 2">
    <name type="scientific">Echinococcus granulosus</name>
    <name type="common">Hydatid tapeworm</name>
    <dbReference type="NCBI Taxonomy" id="6210"/>
    <lineage>
        <taxon>Eukaryota</taxon>
        <taxon>Metazoa</taxon>
        <taxon>Spiralia</taxon>
        <taxon>Lophotrochozoa</taxon>
        <taxon>Platyhelminthes</taxon>
        <taxon>Cestoda</taxon>
        <taxon>Eucestoda</taxon>
        <taxon>Cyclophyllidea</taxon>
        <taxon>Taeniidae</taxon>
        <taxon>Echinococcus</taxon>
        <taxon>Echinococcus granulosus group</taxon>
    </lineage>
</organism>
<comment type="caution">
    <text evidence="1">The sequence shown here is derived from an EMBL/GenBank/DDBJ whole genome shotgun (WGS) entry which is preliminary data.</text>
</comment>
<gene>
    <name evidence="1" type="ORF">EGR_07146</name>
</gene>
<dbReference type="EMBL" id="APAU02000070">
    <property type="protein sequence ID" value="EUB58040.1"/>
    <property type="molecule type" value="Genomic_DNA"/>
</dbReference>
<proteinExistence type="predicted"/>
<dbReference type="RefSeq" id="XP_024349236.1">
    <property type="nucleotide sequence ID" value="XM_024496395.1"/>
</dbReference>
<dbReference type="KEGG" id="egl:EGR_07146"/>
<dbReference type="AlphaFoldDB" id="W6UAE3"/>
<evidence type="ECO:0000313" key="2">
    <source>
        <dbReference type="Proteomes" id="UP000019149"/>
    </source>
</evidence>
<protein>
    <submittedName>
        <fullName evidence="1">Uncharacterized protein</fullName>
    </submittedName>
</protein>
<dbReference type="GeneID" id="36342861"/>
<accession>W6UAE3</accession>